<dbReference type="SUPFAM" id="SSF56801">
    <property type="entry name" value="Acetyl-CoA synthetase-like"/>
    <property type="match status" value="1"/>
</dbReference>
<evidence type="ECO:0000313" key="5">
    <source>
        <dbReference type="EMBL" id="MFD1248953.1"/>
    </source>
</evidence>
<sequence>MHFARLPDIRAVQDPHGPAVADGSTHLANADLLAAVHAAAEHLSELGVGSGDVVALKLTNRLEFVVLLFAAWRLGAAVTPINPAATETETAHQVSDSGAGLVVVEDDAVSAPGAPTLSVDQVRRTSTREPVEAQHDPAALALLIYTSGTSGVPKGVMLDHANLDAMTHMGEQAYEVTHADRCLLILPLFHVNGIVVSILMTLRAGASVVVAERFNPATFFDVLERERPTFFSAVPTIYNMLAALPDAVRPDTSSVRFALCGAAPASADLLARFERRFGFPLVEAYGLSEGTCGTTTNPIDGVRKAGSVGVPFPGQEVRILDPYGNALGHGEIGEIAVRGSNVMRGYLGRPEDTANTIVDGWLRTGDVGRLDDDGYLTLVGRSKEMIIRGGENIYPKEIEDVLSGDPAVLEAAVVGVLDEKWGEVVVAFVEARSGATVDADALKARCRERLSGYKRPTAIHILESLPKNAVGKLDKKALVDELA</sequence>
<evidence type="ECO:0000313" key="6">
    <source>
        <dbReference type="Proteomes" id="UP001597229"/>
    </source>
</evidence>
<evidence type="ECO:0000256" key="1">
    <source>
        <dbReference type="ARBA" id="ARBA00006432"/>
    </source>
</evidence>
<dbReference type="Gene3D" id="3.40.50.12780">
    <property type="entry name" value="N-terminal domain of ligase-like"/>
    <property type="match status" value="1"/>
</dbReference>
<keyword evidence="2" id="KW-0436">Ligase</keyword>
<dbReference type="InterPro" id="IPR042099">
    <property type="entry name" value="ANL_N_sf"/>
</dbReference>
<reference evidence="6" key="1">
    <citation type="journal article" date="2019" name="Int. J. Syst. Evol. Microbiol.">
        <title>The Global Catalogue of Microorganisms (GCM) 10K type strain sequencing project: providing services to taxonomists for standard genome sequencing and annotation.</title>
        <authorList>
            <consortium name="The Broad Institute Genomics Platform"/>
            <consortium name="The Broad Institute Genome Sequencing Center for Infectious Disease"/>
            <person name="Wu L."/>
            <person name="Ma J."/>
        </authorList>
    </citation>
    <scope>NUCLEOTIDE SEQUENCE [LARGE SCALE GENOMIC DNA]</scope>
    <source>
        <strain evidence="6">CCUG 52478</strain>
    </source>
</reference>
<evidence type="ECO:0000259" key="3">
    <source>
        <dbReference type="Pfam" id="PF00501"/>
    </source>
</evidence>
<dbReference type="Pfam" id="PF00501">
    <property type="entry name" value="AMP-binding"/>
    <property type="match status" value="1"/>
</dbReference>
<dbReference type="InterPro" id="IPR000873">
    <property type="entry name" value="AMP-dep_synth/lig_dom"/>
</dbReference>
<comment type="similarity">
    <text evidence="1">Belongs to the ATP-dependent AMP-binding enzyme family.</text>
</comment>
<dbReference type="PANTHER" id="PTHR43201">
    <property type="entry name" value="ACYL-COA SYNTHETASE"/>
    <property type="match status" value="1"/>
</dbReference>
<dbReference type="Gene3D" id="3.30.300.30">
    <property type="match status" value="1"/>
</dbReference>
<dbReference type="RefSeq" id="WP_379228782.1">
    <property type="nucleotide sequence ID" value="NZ_JBHTLX010000020.1"/>
</dbReference>
<dbReference type="InterPro" id="IPR025110">
    <property type="entry name" value="AMP-bd_C"/>
</dbReference>
<dbReference type="Pfam" id="PF13193">
    <property type="entry name" value="AMP-binding_C"/>
    <property type="match status" value="1"/>
</dbReference>
<accession>A0ABW3W417</accession>
<dbReference type="InterPro" id="IPR020845">
    <property type="entry name" value="AMP-binding_CS"/>
</dbReference>
<name>A0ABW3W417_9ACTN</name>
<gene>
    <name evidence="5" type="ORF">ACFQ3F_14225</name>
</gene>
<proteinExistence type="inferred from homology"/>
<dbReference type="Proteomes" id="UP001597229">
    <property type="component" value="Unassembled WGS sequence"/>
</dbReference>
<comment type="caution">
    <text evidence="5">The sequence shown here is derived from an EMBL/GenBank/DDBJ whole genome shotgun (WGS) entry which is preliminary data.</text>
</comment>
<feature type="domain" description="AMP-binding enzyme C-terminal" evidence="4">
    <location>
        <begin position="397"/>
        <end position="472"/>
    </location>
</feature>
<dbReference type="EMBL" id="JBHTLX010000020">
    <property type="protein sequence ID" value="MFD1248953.1"/>
    <property type="molecule type" value="Genomic_DNA"/>
</dbReference>
<feature type="domain" description="AMP-dependent synthetase/ligase" evidence="3">
    <location>
        <begin position="10"/>
        <end position="347"/>
    </location>
</feature>
<organism evidence="5 6">
    <name type="scientific">Nocardioides ginsengisoli</name>
    <dbReference type="NCBI Taxonomy" id="363868"/>
    <lineage>
        <taxon>Bacteria</taxon>
        <taxon>Bacillati</taxon>
        <taxon>Actinomycetota</taxon>
        <taxon>Actinomycetes</taxon>
        <taxon>Propionibacteriales</taxon>
        <taxon>Nocardioidaceae</taxon>
        <taxon>Nocardioides</taxon>
    </lineage>
</organism>
<dbReference type="PANTHER" id="PTHR43201:SF5">
    <property type="entry name" value="MEDIUM-CHAIN ACYL-COA LIGASE ACSF2, MITOCHONDRIAL"/>
    <property type="match status" value="1"/>
</dbReference>
<dbReference type="PROSITE" id="PS00455">
    <property type="entry name" value="AMP_BINDING"/>
    <property type="match status" value="1"/>
</dbReference>
<evidence type="ECO:0000256" key="2">
    <source>
        <dbReference type="ARBA" id="ARBA00022598"/>
    </source>
</evidence>
<evidence type="ECO:0000259" key="4">
    <source>
        <dbReference type="Pfam" id="PF13193"/>
    </source>
</evidence>
<dbReference type="InterPro" id="IPR045851">
    <property type="entry name" value="AMP-bd_C_sf"/>
</dbReference>
<keyword evidence="6" id="KW-1185">Reference proteome</keyword>
<protein>
    <submittedName>
        <fullName evidence="5">Class I adenylate-forming enzyme family protein</fullName>
    </submittedName>
</protein>